<dbReference type="Gramene" id="ONK56906">
    <property type="protein sequence ID" value="ONK56906"/>
    <property type="gene ID" value="A4U43_C10F14500"/>
</dbReference>
<name>A0A5P1E7J0_ASPOF</name>
<protein>
    <submittedName>
        <fullName evidence="4">Uncharacterized protein</fullName>
    </submittedName>
</protein>
<organism evidence="4 5">
    <name type="scientific">Asparagus officinalis</name>
    <name type="common">Garden asparagus</name>
    <dbReference type="NCBI Taxonomy" id="4686"/>
    <lineage>
        <taxon>Eukaryota</taxon>
        <taxon>Viridiplantae</taxon>
        <taxon>Streptophyta</taxon>
        <taxon>Embryophyta</taxon>
        <taxon>Tracheophyta</taxon>
        <taxon>Spermatophyta</taxon>
        <taxon>Magnoliopsida</taxon>
        <taxon>Liliopsida</taxon>
        <taxon>Asparagales</taxon>
        <taxon>Asparagaceae</taxon>
        <taxon>Asparagoideae</taxon>
        <taxon>Asparagus</taxon>
    </lineage>
</organism>
<dbReference type="Proteomes" id="UP000243459">
    <property type="component" value="Chromosome 10"/>
</dbReference>
<dbReference type="PANTHER" id="PTHR36789">
    <property type="entry name" value="TRANSMEMBRANE PROTEIN"/>
    <property type="match status" value="1"/>
</dbReference>
<keyword evidence="2" id="KW-0812">Transmembrane</keyword>
<sequence>MDSIISAISPPKFPMRSSYPSCSPRSHRSLPAIRRPQGVAVGNPNKPPKPRRSAVFAGGGEGEGEGEAKQRRAPSLNLRWRELLDPDPENIVAIALTGLLTWASVQVLGQLFFISIAILLAALKYSFIAALLLFILITLL</sequence>
<evidence type="ECO:0000256" key="2">
    <source>
        <dbReference type="SAM" id="Phobius"/>
    </source>
</evidence>
<gene>
    <name evidence="3" type="ORF">A4U43_C10F14490</name>
    <name evidence="4" type="ORF">A4U43_C10F14500</name>
</gene>
<keyword evidence="2" id="KW-1133">Transmembrane helix</keyword>
<keyword evidence="5" id="KW-1185">Reference proteome</keyword>
<keyword evidence="2" id="KW-0472">Membrane</keyword>
<dbReference type="Gramene" id="ONK56905">
    <property type="protein sequence ID" value="ONK56905"/>
    <property type="gene ID" value="A4U43_C10F14490"/>
</dbReference>
<proteinExistence type="predicted"/>
<evidence type="ECO:0000313" key="3">
    <source>
        <dbReference type="EMBL" id="ONK56905.1"/>
    </source>
</evidence>
<evidence type="ECO:0000313" key="5">
    <source>
        <dbReference type="Proteomes" id="UP000243459"/>
    </source>
</evidence>
<reference evidence="5" key="2">
    <citation type="journal article" date="2017" name="Nat. Commun.">
        <title>The asparagus genome sheds light on the origin and evolution of a young Y chromosome.</title>
        <authorList>
            <person name="Harkess A."/>
            <person name="Zhou J."/>
            <person name="Xu C."/>
            <person name="Bowers J.E."/>
            <person name="Van der Hulst R."/>
            <person name="Ayyampalayam S."/>
            <person name="Mercati F."/>
            <person name="Riccardi P."/>
            <person name="McKain M.R."/>
            <person name="Kakrana A."/>
            <person name="Tang H."/>
            <person name="Ray J."/>
            <person name="Groenendijk J."/>
            <person name="Arikit S."/>
            <person name="Mathioni S.M."/>
            <person name="Nakano M."/>
            <person name="Shan H."/>
            <person name="Telgmann-Rauber A."/>
            <person name="Kanno A."/>
            <person name="Yue Z."/>
            <person name="Chen H."/>
            <person name="Li W."/>
            <person name="Chen Y."/>
            <person name="Xu X."/>
            <person name="Zhang Y."/>
            <person name="Luo S."/>
            <person name="Chen H."/>
            <person name="Gao J."/>
            <person name="Mao Z."/>
            <person name="Pires J.C."/>
            <person name="Luo M."/>
            <person name="Kudrna D."/>
            <person name="Wing R.A."/>
            <person name="Meyers B.C."/>
            <person name="Yi K."/>
            <person name="Kong H."/>
            <person name="Lavrijsen P."/>
            <person name="Sunseri F."/>
            <person name="Falavigna A."/>
            <person name="Ye Y."/>
            <person name="Leebens-Mack J.H."/>
            <person name="Chen G."/>
        </authorList>
    </citation>
    <scope>NUCLEOTIDE SEQUENCE [LARGE SCALE GENOMIC DNA]</scope>
    <source>
        <strain evidence="5">cv. DH0086</strain>
    </source>
</reference>
<feature type="transmembrane region" description="Helical" evidence="2">
    <location>
        <begin position="111"/>
        <end position="139"/>
    </location>
</feature>
<dbReference type="AlphaFoldDB" id="A0A5P1E7J0"/>
<accession>A0A5P1E7J0</accession>
<dbReference type="EMBL" id="CM007390">
    <property type="protein sequence ID" value="ONK56905.1"/>
    <property type="molecule type" value="Genomic_DNA"/>
</dbReference>
<reference evidence="4" key="1">
    <citation type="submission" date="2016-10" db="EMBL/GenBank/DDBJ databases">
        <title>The evolution of sex chromosomes in Asparagus.</title>
        <authorList>
            <person name="Leebens-Mack J."/>
            <person name="Bowers J."/>
            <person name="Harkess A."/>
            <person name="Ayyampalayam S."/>
        </authorList>
    </citation>
    <scope>NUCLEOTIDE SEQUENCE [LARGE SCALE GENOMIC DNA]</scope>
    <source>
        <tissue evidence="4">Spear</tissue>
    </source>
</reference>
<feature type="region of interest" description="Disordered" evidence="1">
    <location>
        <begin position="1"/>
        <end position="73"/>
    </location>
</feature>
<dbReference type="EMBL" id="CM007390">
    <property type="protein sequence ID" value="ONK56906.1"/>
    <property type="molecule type" value="Genomic_DNA"/>
</dbReference>
<evidence type="ECO:0000256" key="1">
    <source>
        <dbReference type="SAM" id="MobiDB-lite"/>
    </source>
</evidence>
<dbReference type="PANTHER" id="PTHR36789:SF1">
    <property type="entry name" value="TRANSMEMBRANE PROTEIN"/>
    <property type="match status" value="1"/>
</dbReference>
<feature type="transmembrane region" description="Helical" evidence="2">
    <location>
        <begin position="88"/>
        <end position="105"/>
    </location>
</feature>
<evidence type="ECO:0000313" key="4">
    <source>
        <dbReference type="EMBL" id="ONK56906.1"/>
    </source>
</evidence>